<proteinExistence type="predicted"/>
<accession>A0A395R7G0</accession>
<gene>
    <name evidence="1" type="ORF">ASB58_01255</name>
</gene>
<protein>
    <submittedName>
        <fullName evidence="1">Uncharacterized protein</fullName>
    </submittedName>
</protein>
<dbReference type="Proteomes" id="UP000265411">
    <property type="component" value="Unassembled WGS sequence"/>
</dbReference>
<comment type="caution">
    <text evidence="1">The sequence shown here is derived from an EMBL/GenBank/DDBJ whole genome shotgun (WGS) entry which is preliminary data.</text>
</comment>
<dbReference type="Pfam" id="PF14390">
    <property type="entry name" value="DUF4420"/>
    <property type="match status" value="1"/>
</dbReference>
<dbReference type="InterPro" id="IPR025534">
    <property type="entry name" value="DUF4420"/>
</dbReference>
<keyword evidence="2" id="KW-1185">Reference proteome</keyword>
<reference evidence="1 2" key="1">
    <citation type="journal article" date="2018" name="Syst. Appl. Microbiol.">
        <title>Pseudomonas gallaeciensis sp. nov., isolated from crude-oil-contaminated intertidal sand samples after the Prestige oil spill.</title>
        <authorList>
            <person name="Mulet M."/>
            <person name="Sanchez D."/>
            <person name="Rodriguez A.C."/>
            <person name="Nogales B."/>
            <person name="Bosch R."/>
            <person name="Busquets A."/>
            <person name="Gomila M."/>
            <person name="Lalucat J."/>
            <person name="Garcia-Valdes E."/>
        </authorList>
    </citation>
    <scope>NUCLEOTIDE SEQUENCE [LARGE SCALE GENOMIC DNA]</scope>
    <source>
        <strain evidence="1 2">V113</strain>
    </source>
</reference>
<dbReference type="OrthoDB" id="2808696at2"/>
<evidence type="ECO:0000313" key="1">
    <source>
        <dbReference type="EMBL" id="RGP56044.1"/>
    </source>
</evidence>
<dbReference type="RefSeq" id="WP_118129078.1">
    <property type="nucleotide sequence ID" value="NZ_LMAZ01000001.1"/>
</dbReference>
<dbReference type="EMBL" id="LMAZ01000001">
    <property type="protein sequence ID" value="RGP56044.1"/>
    <property type="molecule type" value="Genomic_DNA"/>
</dbReference>
<evidence type="ECO:0000313" key="2">
    <source>
        <dbReference type="Proteomes" id="UP000265411"/>
    </source>
</evidence>
<dbReference type="AlphaFoldDB" id="A0A395R7G0"/>
<name>A0A395R7G0_9PSED</name>
<sequence length="338" mass="37020">MAPVSEAEILRVWRALAGHSSGRGWRALDLVAVATSCRVKAARLSPGNEEAVLVGFPSLKAGSATKLPQGQGFRMERAALGDAGDGWQWLALIRQPSGSLELFAKVAADVAAVLQSSSDLPEEHLYQRFLGRVRGWQEFMRRGREGLTEEKELGLVGELSIIHMLVDCKVPLFTAIDGWKGPHNGLHDFQLGIGSLEVKSTLATEGFPVRIASLSQLDETNCPPLFLAGLRFILHDTGRTLAEMVDATRERVAVDSAASRLLEQGLLSVGYLDIHAELYTRRFAFNEGRFHLVDAAYPRLAPFNVHPAIRRAAYDLDLALVEADKYSLDEVLEQLGVV</sequence>
<organism evidence="1 2">
    <name type="scientific">Pseudomonas abyssi</name>
    <dbReference type="NCBI Taxonomy" id="170540"/>
    <lineage>
        <taxon>Bacteria</taxon>
        <taxon>Pseudomonadati</taxon>
        <taxon>Pseudomonadota</taxon>
        <taxon>Gammaproteobacteria</taxon>
        <taxon>Pseudomonadales</taxon>
        <taxon>Pseudomonadaceae</taxon>
        <taxon>Pseudomonas</taxon>
    </lineage>
</organism>